<sequence length="318" mass="33800">MTAQSDGWAGMGWDWTDGDDIRRRLDEGADPERWSGGRPLHRAAVFGSREVVAELAGRVADVDALEDGVTALWEAVVARKPDNARALAAAGADPWRLSIGGWSPGRLSLAGPTPGLFPVPEGVSLTDTERAAAQEADRLTTALGEFYYDGTGLACVADIDAAEAVRRLEAAPMGDEAVDGLLDDPYGYDMDESLQILGVTSVPGGCVVTQPWGYAPQMPGVLARLSAGTVCYGLYANPKSGNQGAIARHGTIEGSDLHPGGGPHENDPSREVLASYLYQHSAVAYACAFAGLRLNDRRAVVGPPDMWVELPRRDYWSH</sequence>
<gene>
    <name evidence="2" type="ORF">SAV14893_081640</name>
    <name evidence="3" type="ORF">SAV31267_003310</name>
</gene>
<dbReference type="AlphaFoldDB" id="A0A4D4MG98"/>
<evidence type="ECO:0000313" key="4">
    <source>
        <dbReference type="Proteomes" id="UP000299211"/>
    </source>
</evidence>
<dbReference type="InterPro" id="IPR002110">
    <property type="entry name" value="Ankyrin_rpt"/>
</dbReference>
<reference evidence="2 5" key="2">
    <citation type="submission" date="2019-04" db="EMBL/GenBank/DDBJ databases">
        <title>Draft genome sequences of Streptomyces avermitilis NBRC 14893.</title>
        <authorList>
            <person name="Komaki H."/>
            <person name="Tamura T."/>
            <person name="Hosoyama A."/>
        </authorList>
    </citation>
    <scope>NUCLEOTIDE SEQUENCE [LARGE SCALE GENOMIC DNA]</scope>
    <source>
        <strain evidence="2 5">NBRC 14893</strain>
    </source>
</reference>
<dbReference type="EMBL" id="BJHY01000001">
    <property type="protein sequence ID" value="GDY70846.1"/>
    <property type="molecule type" value="Genomic_DNA"/>
</dbReference>
<name>A0A4D4MG98_STRAX</name>
<evidence type="ECO:0000256" key="1">
    <source>
        <dbReference type="PROSITE-ProRule" id="PRU00023"/>
    </source>
</evidence>
<dbReference type="InterPro" id="IPR036770">
    <property type="entry name" value="Ankyrin_rpt-contain_sf"/>
</dbReference>
<evidence type="ECO:0000313" key="3">
    <source>
        <dbReference type="EMBL" id="GDY70846.1"/>
    </source>
</evidence>
<evidence type="ECO:0000313" key="5">
    <source>
        <dbReference type="Proteomes" id="UP000302139"/>
    </source>
</evidence>
<feature type="repeat" description="ANK" evidence="1">
    <location>
        <begin position="35"/>
        <end position="67"/>
    </location>
</feature>
<dbReference type="Gene3D" id="1.25.40.20">
    <property type="entry name" value="Ankyrin repeat-containing domain"/>
    <property type="match status" value="1"/>
</dbReference>
<keyword evidence="1" id="KW-0040">ANK repeat</keyword>
<reference evidence="3 4" key="1">
    <citation type="submission" date="2019-04" db="EMBL/GenBank/DDBJ databases">
        <title>Draft genome sequences of Streptomyces avermitilis ATCC 31267.</title>
        <authorList>
            <person name="Komaki H."/>
            <person name="Tamura T."/>
            <person name="Hosoyama A."/>
        </authorList>
    </citation>
    <scope>NUCLEOTIDE SEQUENCE [LARGE SCALE GENOMIC DNA]</scope>
    <source>
        <strain evidence="3 4">ATCC 31267</strain>
    </source>
</reference>
<proteinExistence type="predicted"/>
<dbReference type="Proteomes" id="UP000299211">
    <property type="component" value="Unassembled WGS sequence"/>
</dbReference>
<dbReference type="RefSeq" id="WP_037652918.1">
    <property type="nucleotide sequence ID" value="NZ_BAABTN010000091.1"/>
</dbReference>
<dbReference type="EMBL" id="BJHX01000001">
    <property type="protein sequence ID" value="GDY68771.1"/>
    <property type="molecule type" value="Genomic_DNA"/>
</dbReference>
<protein>
    <submittedName>
        <fullName evidence="3">Uncharacterized protein</fullName>
    </submittedName>
</protein>
<comment type="caution">
    <text evidence="3">The sequence shown here is derived from an EMBL/GenBank/DDBJ whole genome shotgun (WGS) entry which is preliminary data.</text>
</comment>
<accession>A0A4D4MG98</accession>
<evidence type="ECO:0000313" key="2">
    <source>
        <dbReference type="EMBL" id="GDY68771.1"/>
    </source>
</evidence>
<organism evidence="3 4">
    <name type="scientific">Streptomyces avermitilis</name>
    <dbReference type="NCBI Taxonomy" id="33903"/>
    <lineage>
        <taxon>Bacteria</taxon>
        <taxon>Bacillati</taxon>
        <taxon>Actinomycetota</taxon>
        <taxon>Actinomycetes</taxon>
        <taxon>Kitasatosporales</taxon>
        <taxon>Streptomycetaceae</taxon>
        <taxon>Streptomyces</taxon>
    </lineage>
</organism>
<dbReference type="PROSITE" id="PS50088">
    <property type="entry name" value="ANK_REPEAT"/>
    <property type="match status" value="1"/>
</dbReference>
<dbReference type="SUPFAM" id="SSF48403">
    <property type="entry name" value="Ankyrin repeat"/>
    <property type="match status" value="1"/>
</dbReference>
<dbReference type="Proteomes" id="UP000302139">
    <property type="component" value="Unassembled WGS sequence"/>
</dbReference>